<feature type="non-terminal residue" evidence="1">
    <location>
        <position position="181"/>
    </location>
</feature>
<dbReference type="PANTHER" id="PTHR45702">
    <property type="entry name" value="ADAM10/ADAM17 METALLOPEPTIDASE FAMILY MEMBER"/>
    <property type="match status" value="1"/>
</dbReference>
<feature type="non-terminal residue" evidence="1">
    <location>
        <position position="1"/>
    </location>
</feature>
<comment type="caution">
    <text evidence="1">The sequence shown here is derived from an EMBL/GenBank/DDBJ whole genome shotgun (WGS) entry which is preliminary data.</text>
</comment>
<accession>A0A8S3Z658</accession>
<keyword evidence="2" id="KW-1185">Reference proteome</keyword>
<dbReference type="EMBL" id="CAJHNH020001913">
    <property type="protein sequence ID" value="CAG5124934.1"/>
    <property type="molecule type" value="Genomic_DNA"/>
</dbReference>
<dbReference type="GO" id="GO:0007219">
    <property type="term" value="P:Notch signaling pathway"/>
    <property type="evidence" value="ECO:0007669"/>
    <property type="project" value="TreeGrafter"/>
</dbReference>
<evidence type="ECO:0000313" key="2">
    <source>
        <dbReference type="Proteomes" id="UP000678393"/>
    </source>
</evidence>
<proteinExistence type="predicted"/>
<dbReference type="GO" id="GO:0006509">
    <property type="term" value="P:membrane protein ectodomain proteolysis"/>
    <property type="evidence" value="ECO:0007669"/>
    <property type="project" value="TreeGrafter"/>
</dbReference>
<dbReference type="AlphaFoldDB" id="A0A8S3Z658"/>
<evidence type="ECO:0000313" key="1">
    <source>
        <dbReference type="EMBL" id="CAG5124934.1"/>
    </source>
</evidence>
<dbReference type="GO" id="GO:0005886">
    <property type="term" value="C:plasma membrane"/>
    <property type="evidence" value="ECO:0007669"/>
    <property type="project" value="TreeGrafter"/>
</dbReference>
<organism evidence="1 2">
    <name type="scientific">Candidula unifasciata</name>
    <dbReference type="NCBI Taxonomy" id="100452"/>
    <lineage>
        <taxon>Eukaryota</taxon>
        <taxon>Metazoa</taxon>
        <taxon>Spiralia</taxon>
        <taxon>Lophotrochozoa</taxon>
        <taxon>Mollusca</taxon>
        <taxon>Gastropoda</taxon>
        <taxon>Heterobranchia</taxon>
        <taxon>Euthyneura</taxon>
        <taxon>Panpulmonata</taxon>
        <taxon>Eupulmonata</taxon>
        <taxon>Stylommatophora</taxon>
        <taxon>Helicina</taxon>
        <taxon>Helicoidea</taxon>
        <taxon>Geomitridae</taxon>
        <taxon>Candidula</taxon>
    </lineage>
</organism>
<reference evidence="1" key="1">
    <citation type="submission" date="2021-04" db="EMBL/GenBank/DDBJ databases">
        <authorList>
            <consortium name="Molecular Ecology Group"/>
        </authorList>
    </citation>
    <scope>NUCLEOTIDE SEQUENCE</scope>
</reference>
<dbReference type="GO" id="GO:0004222">
    <property type="term" value="F:metalloendopeptidase activity"/>
    <property type="evidence" value="ECO:0007669"/>
    <property type="project" value="TreeGrafter"/>
</dbReference>
<dbReference type="InterPro" id="IPR051489">
    <property type="entry name" value="ADAM_Metalloproteinase"/>
</dbReference>
<dbReference type="Proteomes" id="UP000678393">
    <property type="component" value="Unassembled WGS sequence"/>
</dbReference>
<name>A0A8S3Z658_9EUPU</name>
<gene>
    <name evidence="1" type="ORF">CUNI_LOCUS10492</name>
</gene>
<dbReference type="PANTHER" id="PTHR45702:SF2">
    <property type="entry name" value="KUZBANIAN, ISOFORM A"/>
    <property type="match status" value="1"/>
</dbReference>
<protein>
    <submittedName>
        <fullName evidence="1">Uncharacterized protein</fullName>
    </submittedName>
</protein>
<sequence>VANLNYFETLSHVSVTSSIKRAADGTRNMTKHILFQAFDRQFDLTVTPGTHLMAEGFRARLINEDGSSSTFHFDHNQIFSGHLSDRPDVRVHAHKEESLWSVQIFDHDNVYIVEPAWRLLTPADNPNNDTLIAYRASDLKSDSFNSKRSIDNPVCVLYLVGDYTFYKGVCLGSHASCVAFM</sequence>
<dbReference type="OrthoDB" id="6078117at2759"/>